<keyword evidence="4" id="KW-1185">Reference proteome</keyword>
<reference evidence="4" key="1">
    <citation type="journal article" date="2018" name="Nat. Microbiol.">
        <title>Leveraging single-cell genomics to expand the fungal tree of life.</title>
        <authorList>
            <person name="Ahrendt S.R."/>
            <person name="Quandt C.A."/>
            <person name="Ciobanu D."/>
            <person name="Clum A."/>
            <person name="Salamov A."/>
            <person name="Andreopoulos B."/>
            <person name="Cheng J.F."/>
            <person name="Woyke T."/>
            <person name="Pelin A."/>
            <person name="Henrissat B."/>
            <person name="Reynolds N.K."/>
            <person name="Benny G.L."/>
            <person name="Smith M.E."/>
            <person name="James T.Y."/>
            <person name="Grigoriev I.V."/>
        </authorList>
    </citation>
    <scope>NUCLEOTIDE SEQUENCE [LARGE SCALE GENOMIC DNA]</scope>
    <source>
        <strain evidence="4">Benny S71-1</strain>
    </source>
</reference>
<protein>
    <recommendedName>
        <fullName evidence="5">START domain-containing protein</fullName>
    </recommendedName>
</protein>
<sequence length="462" mass="50156">MQVIVPLISSCWRLVCFGLALDGLHYTLFQFIAYAWMPWLGVRLGLRRPGRTGVVLEETVREQPAHPAPRPSNDPVPVGISSAVDSALVTASSPSSSLAAQKDEASGLIHRHHHTTKDAEHAVAAAPQHQYTAQCDDVCKRFLELADVEGGMHPGQPEADATLWELLVEENTPKLLRIYKHRSLNFCYRLITTLPAPPGMAFDLLTDIARRPDWDPMCEKAHRVEEFDAHTVEHAQCPPGVSGSSVIRMKAGIAGQLVAQDPDAPHLTRVVQIIDGDLGGWIPASVVKQVAYKAFPQSFRRLSRLISTMPVYEHSRQFPSVTFGACNGAGHASTASTDSHTAVESTASAPSRPSTPSGTGAAAPPPPASPSPADADSAATIALLNARVRRLETQMIHLVGQWPPPVGGARGRNSDEEKGRERAINRPFSLRRFMGRFLLPTTLVGAATWVAVIVFLAKRRWI</sequence>
<feature type="compositionally biased region" description="Basic and acidic residues" evidence="1">
    <location>
        <begin position="412"/>
        <end position="421"/>
    </location>
</feature>
<feature type="transmembrane region" description="Helical" evidence="2">
    <location>
        <begin position="437"/>
        <end position="457"/>
    </location>
</feature>
<feature type="region of interest" description="Disordered" evidence="1">
    <location>
        <begin position="330"/>
        <end position="375"/>
    </location>
</feature>
<keyword evidence="2" id="KW-0812">Transmembrane</keyword>
<keyword evidence="2" id="KW-1133">Transmembrane helix</keyword>
<dbReference type="Gene3D" id="3.30.530.20">
    <property type="match status" value="2"/>
</dbReference>
<dbReference type="Proteomes" id="UP000278143">
    <property type="component" value="Unassembled WGS sequence"/>
</dbReference>
<dbReference type="EMBL" id="KZ992254">
    <property type="protein sequence ID" value="RKP22325.1"/>
    <property type="molecule type" value="Genomic_DNA"/>
</dbReference>
<organism evidence="3 4">
    <name type="scientific">Syncephalis pseudoplumigaleata</name>
    <dbReference type="NCBI Taxonomy" id="1712513"/>
    <lineage>
        <taxon>Eukaryota</taxon>
        <taxon>Fungi</taxon>
        <taxon>Fungi incertae sedis</taxon>
        <taxon>Zoopagomycota</taxon>
        <taxon>Zoopagomycotina</taxon>
        <taxon>Zoopagomycetes</taxon>
        <taxon>Zoopagales</taxon>
        <taxon>Piptocephalidaceae</taxon>
        <taxon>Syncephalis</taxon>
    </lineage>
</organism>
<dbReference type="OrthoDB" id="333905at2759"/>
<feature type="region of interest" description="Disordered" evidence="1">
    <location>
        <begin position="402"/>
        <end position="421"/>
    </location>
</feature>
<dbReference type="PANTHER" id="PTHR19308:SF14">
    <property type="entry name" value="START DOMAIN-CONTAINING PROTEIN"/>
    <property type="match status" value="1"/>
</dbReference>
<dbReference type="AlphaFoldDB" id="A0A4P9YRL0"/>
<feature type="compositionally biased region" description="Low complexity" evidence="1">
    <location>
        <begin position="345"/>
        <end position="362"/>
    </location>
</feature>
<feature type="compositionally biased region" description="Polar residues" evidence="1">
    <location>
        <begin position="333"/>
        <end position="344"/>
    </location>
</feature>
<evidence type="ECO:0000313" key="4">
    <source>
        <dbReference type="Proteomes" id="UP000278143"/>
    </source>
</evidence>
<dbReference type="PANTHER" id="PTHR19308">
    <property type="entry name" value="PHOSPHATIDYLCHOLINE TRANSFER PROTEIN"/>
    <property type="match status" value="1"/>
</dbReference>
<dbReference type="CDD" id="cd00177">
    <property type="entry name" value="START"/>
    <property type="match status" value="1"/>
</dbReference>
<proteinExistence type="predicted"/>
<keyword evidence="2" id="KW-0472">Membrane</keyword>
<dbReference type="InterPro" id="IPR051213">
    <property type="entry name" value="START_lipid_transfer"/>
</dbReference>
<dbReference type="SUPFAM" id="SSF55961">
    <property type="entry name" value="Bet v1-like"/>
    <property type="match status" value="1"/>
</dbReference>
<dbReference type="InterPro" id="IPR023393">
    <property type="entry name" value="START-like_dom_sf"/>
</dbReference>
<name>A0A4P9YRL0_9FUNG</name>
<evidence type="ECO:0000313" key="3">
    <source>
        <dbReference type="EMBL" id="RKP22325.1"/>
    </source>
</evidence>
<feature type="transmembrane region" description="Helical" evidence="2">
    <location>
        <begin position="23"/>
        <end position="42"/>
    </location>
</feature>
<evidence type="ECO:0000256" key="1">
    <source>
        <dbReference type="SAM" id="MobiDB-lite"/>
    </source>
</evidence>
<evidence type="ECO:0008006" key="5">
    <source>
        <dbReference type="Google" id="ProtNLM"/>
    </source>
</evidence>
<accession>A0A4P9YRL0</accession>
<gene>
    <name evidence="3" type="ORF">SYNPS1DRAFT_32093</name>
</gene>
<evidence type="ECO:0000256" key="2">
    <source>
        <dbReference type="SAM" id="Phobius"/>
    </source>
</evidence>